<reference evidence="6" key="1">
    <citation type="submission" date="2014-09" db="EMBL/GenBank/DDBJ databases">
        <title>Sequence of the Streptomyces nodosus genome.</title>
        <authorList>
            <person name="Sweeney P."/>
            <person name="Stephens N."/>
            <person name="Murphy C."/>
            <person name="Caffrey P."/>
        </authorList>
    </citation>
    <scope>NUCLEOTIDE SEQUENCE [LARGE SCALE GENOMIC DNA]</scope>
    <source>
        <strain evidence="6">ATCC 14899</strain>
    </source>
</reference>
<dbReference type="SUPFAM" id="SSF63411">
    <property type="entry name" value="LuxS/MPP-like metallohydrolase"/>
    <property type="match status" value="2"/>
</dbReference>
<dbReference type="InterPro" id="IPR011765">
    <property type="entry name" value="Pept_M16_N"/>
</dbReference>
<name>A0A0B5DE92_9ACTN</name>
<reference evidence="4 6" key="2">
    <citation type="journal article" date="2016" name="Appl. Microbiol. Biotechnol.">
        <title>Exploiting the genome sequence of Streptomyces nodosus for enhanced antibiotic production.</title>
        <authorList>
            <person name="Sweeney P."/>
            <person name="Murphy C.D."/>
            <person name="Caffrey P."/>
        </authorList>
    </citation>
    <scope>NUCLEOTIDE SEQUENCE [LARGE SCALE GENOMIC DNA]</scope>
    <source>
        <strain evidence="4 6">ATCC 14899</strain>
    </source>
</reference>
<dbReference type="EMBL" id="CP009313">
    <property type="protein sequence ID" value="AJE38776.1"/>
    <property type="molecule type" value="Genomic_DNA"/>
</dbReference>
<dbReference type="Pfam" id="PF05193">
    <property type="entry name" value="Peptidase_M16_C"/>
    <property type="match status" value="1"/>
</dbReference>
<feature type="domain" description="Peptidase M16 C-terminal" evidence="3">
    <location>
        <begin position="145"/>
        <end position="312"/>
    </location>
</feature>
<dbReference type="InterPro" id="IPR011249">
    <property type="entry name" value="Metalloenz_LuxS/M16"/>
</dbReference>
<evidence type="ECO:0000259" key="3">
    <source>
        <dbReference type="Pfam" id="PF05193"/>
    </source>
</evidence>
<gene>
    <name evidence="5" type="ORF">CP978_01100</name>
    <name evidence="4" type="ORF">SNOD_00740</name>
</gene>
<dbReference type="InterPro" id="IPR050361">
    <property type="entry name" value="MPP/UQCRC_Complex"/>
</dbReference>
<evidence type="ECO:0000313" key="7">
    <source>
        <dbReference type="Proteomes" id="UP000325763"/>
    </source>
</evidence>
<dbReference type="PANTHER" id="PTHR11851">
    <property type="entry name" value="METALLOPROTEASE"/>
    <property type="match status" value="1"/>
</dbReference>
<dbReference type="Proteomes" id="UP000325763">
    <property type="component" value="Chromosome"/>
</dbReference>
<dbReference type="InterPro" id="IPR007863">
    <property type="entry name" value="Peptidase_M16_C"/>
</dbReference>
<dbReference type="Pfam" id="PF00675">
    <property type="entry name" value="Peptidase_M16"/>
    <property type="match status" value="1"/>
</dbReference>
<dbReference type="GO" id="GO:0046872">
    <property type="term" value="F:metal ion binding"/>
    <property type="evidence" value="ECO:0007669"/>
    <property type="project" value="InterPro"/>
</dbReference>
<feature type="domain" description="Peptidase M16 N-terminal" evidence="2">
    <location>
        <begin position="2"/>
        <end position="138"/>
    </location>
</feature>
<protein>
    <submittedName>
        <fullName evidence="5">Insulinase family protein</fullName>
    </submittedName>
</protein>
<comment type="similarity">
    <text evidence="1">Belongs to the peptidase M16 family.</text>
</comment>
<accession>A0A0B5DE92</accession>
<dbReference type="KEGG" id="snq:CP978_01100"/>
<evidence type="ECO:0000256" key="1">
    <source>
        <dbReference type="ARBA" id="ARBA00007261"/>
    </source>
</evidence>
<reference evidence="5 7" key="3">
    <citation type="submission" date="2017-09" db="EMBL/GenBank/DDBJ databases">
        <title>Streptomyces genome completion.</title>
        <authorList>
            <person name="Lee N."/>
            <person name="Cho B.-K."/>
        </authorList>
    </citation>
    <scope>NUCLEOTIDE SEQUENCE [LARGE SCALE GENOMIC DNA]</scope>
    <source>
        <strain evidence="5 7">ATCC 14899</strain>
    </source>
</reference>
<organism evidence="4 6">
    <name type="scientific">Streptomyces nodosus</name>
    <dbReference type="NCBI Taxonomy" id="40318"/>
    <lineage>
        <taxon>Bacteria</taxon>
        <taxon>Bacillati</taxon>
        <taxon>Actinomycetota</taxon>
        <taxon>Actinomycetes</taxon>
        <taxon>Kitasatosporales</taxon>
        <taxon>Streptomycetaceae</taxon>
        <taxon>Streptomyces</taxon>
    </lineage>
</organism>
<evidence type="ECO:0000313" key="5">
    <source>
        <dbReference type="EMBL" id="QEV37358.1"/>
    </source>
</evidence>
<evidence type="ECO:0000259" key="2">
    <source>
        <dbReference type="Pfam" id="PF00675"/>
    </source>
</evidence>
<dbReference type="Gene3D" id="3.30.830.10">
    <property type="entry name" value="Metalloenzyme, LuxS/M16 peptidase-like"/>
    <property type="match status" value="2"/>
</dbReference>
<keyword evidence="6" id="KW-1185">Reference proteome</keyword>
<dbReference type="AlphaFoldDB" id="A0A0B5DE92"/>
<dbReference type="STRING" id="40318.SNOD_00740"/>
<dbReference type="Proteomes" id="UP000031526">
    <property type="component" value="Chromosome"/>
</dbReference>
<dbReference type="HOGENOM" id="CLU_009902_3_3_11"/>
<dbReference type="PANTHER" id="PTHR11851:SF49">
    <property type="entry name" value="MITOCHONDRIAL-PROCESSING PEPTIDASE SUBUNIT ALPHA"/>
    <property type="match status" value="1"/>
</dbReference>
<dbReference type="EMBL" id="CP023747">
    <property type="protein sequence ID" value="QEV37358.1"/>
    <property type="molecule type" value="Genomic_DNA"/>
</dbReference>
<sequence length="379" mass="40675">MRTASICLAVDMGSRDDPGAASGVAHLLEHLLMASPVRDEPSLAEYVERTGGRANAETGLDRMLFQCQVLAEDLAEVADLLIRATIAPEYDDNILAAERAVVLRELDAAAADPADTVQDAFLAALFPDHPLGRPVGGTPDSVRSIDPQVVRDHHTLMFGGRRLALSVVGPKAPDIDQARSALAADLPVARPLVPLGAVQHQEIRWPEEYSWVSIGGRSAAAGTPERSRFEILAALCGASPFSPLYRALRNEHGLAYSFQSWHRGYAEAGAWRVLIGTDPDRGPDVVQVVTAILRNLAERGPSDEDLDAAHRQVCSALVFDTEDPLEHARRLAAGAVAGAPFSADVDMAQLRAVTADDVAQAAQHILRDLVVTVRPEPMR</sequence>
<evidence type="ECO:0000313" key="6">
    <source>
        <dbReference type="Proteomes" id="UP000031526"/>
    </source>
</evidence>
<evidence type="ECO:0000313" key="4">
    <source>
        <dbReference type="EMBL" id="AJE38776.1"/>
    </source>
</evidence>
<proteinExistence type="inferred from homology"/>